<keyword evidence="2" id="KW-1185">Reference proteome</keyword>
<evidence type="ECO:0000313" key="1">
    <source>
        <dbReference type="EMBL" id="KAJ8685613.1"/>
    </source>
</evidence>
<evidence type="ECO:0000313" key="2">
    <source>
        <dbReference type="Proteomes" id="UP001239111"/>
    </source>
</evidence>
<gene>
    <name evidence="1" type="ORF">QAD02_021406</name>
</gene>
<dbReference type="EMBL" id="CM056741">
    <property type="protein sequence ID" value="KAJ8685613.1"/>
    <property type="molecule type" value="Genomic_DNA"/>
</dbReference>
<sequence>MSGMSPCKTCSQPFKNQLIASCVICNELFHADPECAVITASEVKVLQLKNKPLLEFTCNDSKQLGRDRHYKVLEKLSSDIDVIEGKCNTIPSIEDQLDDMKEKIETFQVVANDFPARPTE</sequence>
<proteinExistence type="predicted"/>
<organism evidence="1 2">
    <name type="scientific">Eretmocerus hayati</name>
    <dbReference type="NCBI Taxonomy" id="131215"/>
    <lineage>
        <taxon>Eukaryota</taxon>
        <taxon>Metazoa</taxon>
        <taxon>Ecdysozoa</taxon>
        <taxon>Arthropoda</taxon>
        <taxon>Hexapoda</taxon>
        <taxon>Insecta</taxon>
        <taxon>Pterygota</taxon>
        <taxon>Neoptera</taxon>
        <taxon>Endopterygota</taxon>
        <taxon>Hymenoptera</taxon>
        <taxon>Apocrita</taxon>
        <taxon>Proctotrupomorpha</taxon>
        <taxon>Chalcidoidea</taxon>
        <taxon>Aphelinidae</taxon>
        <taxon>Aphelininae</taxon>
        <taxon>Eretmocerus</taxon>
    </lineage>
</organism>
<reference evidence="1" key="1">
    <citation type="submission" date="2023-04" db="EMBL/GenBank/DDBJ databases">
        <title>A chromosome-level genome assembly of the parasitoid wasp Eretmocerus hayati.</title>
        <authorList>
            <person name="Zhong Y."/>
            <person name="Liu S."/>
            <person name="Liu Y."/>
        </authorList>
    </citation>
    <scope>NUCLEOTIDE SEQUENCE</scope>
    <source>
        <strain evidence="1">ZJU_SS_LIU_2023</strain>
    </source>
</reference>
<comment type="caution">
    <text evidence="1">The sequence shown here is derived from an EMBL/GenBank/DDBJ whole genome shotgun (WGS) entry which is preliminary data.</text>
</comment>
<accession>A0ACC2PQ65</accession>
<name>A0ACC2PQ65_9HYME</name>
<dbReference type="Proteomes" id="UP001239111">
    <property type="component" value="Chromosome 1"/>
</dbReference>
<protein>
    <submittedName>
        <fullName evidence="1">Uncharacterized protein</fullName>
    </submittedName>
</protein>